<dbReference type="AlphaFoldDB" id="A0A9D5AC69"/>
<dbReference type="Gene3D" id="3.60.10.10">
    <property type="entry name" value="Endonuclease/exonuclease/phosphatase"/>
    <property type="match status" value="1"/>
</dbReference>
<sequence length="224" mass="25086">MRSGNRGSNSDRSETISEFPNSKLKLNRIIFARGNNEGDGQYLSSFESVEGSDSVKQVDDEVNSGVARNIWNRAKCLGLTGGGSESSKWAVGRSGGILTLWKKKSFDLVSSFVGEGFLGIHVLWSGINLFLVNVYSSCFIEKKKEFWGRLVEFKSKFPEELWCVGGDFNTVRVKAERKGISNNFNLKEAEDFEDFISVMDLVDVPLINKRFTWYNLDGSACSRC</sequence>
<reference evidence="1 2" key="1">
    <citation type="journal article" date="2022" name="Nat. Genet.">
        <title>Improved pea reference genome and pan-genome highlight genomic features and evolutionary characteristics.</title>
        <authorList>
            <person name="Yang T."/>
            <person name="Liu R."/>
            <person name="Luo Y."/>
            <person name="Hu S."/>
            <person name="Wang D."/>
            <person name="Wang C."/>
            <person name="Pandey M.K."/>
            <person name="Ge S."/>
            <person name="Xu Q."/>
            <person name="Li N."/>
            <person name="Li G."/>
            <person name="Huang Y."/>
            <person name="Saxena R.K."/>
            <person name="Ji Y."/>
            <person name="Li M."/>
            <person name="Yan X."/>
            <person name="He Y."/>
            <person name="Liu Y."/>
            <person name="Wang X."/>
            <person name="Xiang C."/>
            <person name="Varshney R.K."/>
            <person name="Ding H."/>
            <person name="Gao S."/>
            <person name="Zong X."/>
        </authorList>
    </citation>
    <scope>NUCLEOTIDE SEQUENCE [LARGE SCALE GENOMIC DNA]</scope>
    <source>
        <strain evidence="1 2">cv. Zhongwan 6</strain>
    </source>
</reference>
<keyword evidence="2" id="KW-1185">Reference proteome</keyword>
<dbReference type="SUPFAM" id="SSF56219">
    <property type="entry name" value="DNase I-like"/>
    <property type="match status" value="1"/>
</dbReference>
<protein>
    <submittedName>
        <fullName evidence="1">Uncharacterized protein</fullName>
    </submittedName>
</protein>
<accession>A0A9D5AC69</accession>
<dbReference type="Proteomes" id="UP001058974">
    <property type="component" value="Chromosome 5"/>
</dbReference>
<proteinExistence type="predicted"/>
<organism evidence="1 2">
    <name type="scientific">Pisum sativum</name>
    <name type="common">Garden pea</name>
    <name type="synonym">Lathyrus oleraceus</name>
    <dbReference type="NCBI Taxonomy" id="3888"/>
    <lineage>
        <taxon>Eukaryota</taxon>
        <taxon>Viridiplantae</taxon>
        <taxon>Streptophyta</taxon>
        <taxon>Embryophyta</taxon>
        <taxon>Tracheophyta</taxon>
        <taxon>Spermatophyta</taxon>
        <taxon>Magnoliopsida</taxon>
        <taxon>eudicotyledons</taxon>
        <taxon>Gunneridae</taxon>
        <taxon>Pentapetalae</taxon>
        <taxon>rosids</taxon>
        <taxon>fabids</taxon>
        <taxon>Fabales</taxon>
        <taxon>Fabaceae</taxon>
        <taxon>Papilionoideae</taxon>
        <taxon>50 kb inversion clade</taxon>
        <taxon>NPAAA clade</taxon>
        <taxon>Hologalegina</taxon>
        <taxon>IRL clade</taxon>
        <taxon>Fabeae</taxon>
        <taxon>Lathyrus</taxon>
    </lineage>
</organism>
<gene>
    <name evidence="1" type="ORF">KIW84_052621</name>
</gene>
<dbReference type="EMBL" id="JAMSHJ010000005">
    <property type="protein sequence ID" value="KAI5405937.1"/>
    <property type="molecule type" value="Genomic_DNA"/>
</dbReference>
<dbReference type="Gramene" id="Psat05G0262100-T1">
    <property type="protein sequence ID" value="KAI5405937.1"/>
    <property type="gene ID" value="KIW84_052621"/>
</dbReference>
<comment type="caution">
    <text evidence="1">The sequence shown here is derived from an EMBL/GenBank/DDBJ whole genome shotgun (WGS) entry which is preliminary data.</text>
</comment>
<dbReference type="InterPro" id="IPR036691">
    <property type="entry name" value="Endo/exonu/phosph_ase_sf"/>
</dbReference>
<name>A0A9D5AC69_PEA</name>
<evidence type="ECO:0000313" key="1">
    <source>
        <dbReference type="EMBL" id="KAI5405937.1"/>
    </source>
</evidence>
<evidence type="ECO:0000313" key="2">
    <source>
        <dbReference type="Proteomes" id="UP001058974"/>
    </source>
</evidence>